<evidence type="ECO:0000313" key="3">
    <source>
        <dbReference type="Proteomes" id="UP000264141"/>
    </source>
</evidence>
<proteinExistence type="predicted"/>
<comment type="caution">
    <text evidence="2">The sequence shown here is derived from an EMBL/GenBank/DDBJ whole genome shotgun (WGS) entry which is preliminary data.</text>
</comment>
<dbReference type="SUPFAM" id="SSF51735">
    <property type="entry name" value="NAD(P)-binding Rossmann-fold domains"/>
    <property type="match status" value="1"/>
</dbReference>
<dbReference type="InterPro" id="IPR050177">
    <property type="entry name" value="Lipid_A_modif_metabolic_enz"/>
</dbReference>
<dbReference type="Proteomes" id="UP000264141">
    <property type="component" value="Unassembled WGS sequence"/>
</dbReference>
<reference evidence="2 3" key="1">
    <citation type="journal article" date="2018" name="Nat. Biotechnol.">
        <title>A standardized bacterial taxonomy based on genome phylogeny substantially revises the tree of life.</title>
        <authorList>
            <person name="Parks D.H."/>
            <person name="Chuvochina M."/>
            <person name="Waite D.W."/>
            <person name="Rinke C."/>
            <person name="Skarshewski A."/>
            <person name="Chaumeil P.A."/>
            <person name="Hugenholtz P."/>
        </authorList>
    </citation>
    <scope>NUCLEOTIDE SEQUENCE [LARGE SCALE GENOMIC DNA]</scope>
    <source>
        <strain evidence="2">UBA8781</strain>
    </source>
</reference>
<evidence type="ECO:0000259" key="1">
    <source>
        <dbReference type="Pfam" id="PF01370"/>
    </source>
</evidence>
<dbReference type="STRING" id="229919.GCA_001050195_01025"/>
<dbReference type="PANTHER" id="PTHR43245">
    <property type="entry name" value="BIFUNCTIONAL POLYMYXIN RESISTANCE PROTEIN ARNA"/>
    <property type="match status" value="1"/>
</dbReference>
<dbReference type="OrthoDB" id="9807212at2"/>
<dbReference type="Pfam" id="PF01370">
    <property type="entry name" value="Epimerase"/>
    <property type="match status" value="1"/>
</dbReference>
<dbReference type="EMBL" id="DPBP01000010">
    <property type="protein sequence ID" value="HCE16739.1"/>
    <property type="molecule type" value="Genomic_DNA"/>
</dbReference>
<organism evidence="2 3">
    <name type="scientific">Anaerolinea thermolimosa</name>
    <dbReference type="NCBI Taxonomy" id="229919"/>
    <lineage>
        <taxon>Bacteria</taxon>
        <taxon>Bacillati</taxon>
        <taxon>Chloroflexota</taxon>
        <taxon>Anaerolineae</taxon>
        <taxon>Anaerolineales</taxon>
        <taxon>Anaerolineaceae</taxon>
        <taxon>Anaerolinea</taxon>
    </lineage>
</organism>
<dbReference type="AlphaFoldDB" id="A0A3D1JDT5"/>
<protein>
    <submittedName>
        <fullName evidence="2">Epimerase</fullName>
    </submittedName>
</protein>
<dbReference type="RefSeq" id="WP_062190472.1">
    <property type="nucleotide sequence ID" value="NZ_DF967965.1"/>
</dbReference>
<evidence type="ECO:0000313" key="2">
    <source>
        <dbReference type="EMBL" id="HCE16739.1"/>
    </source>
</evidence>
<name>A0A3D1JDT5_9CHLR</name>
<dbReference type="Gene3D" id="3.40.50.720">
    <property type="entry name" value="NAD(P)-binding Rossmann-like Domain"/>
    <property type="match status" value="1"/>
</dbReference>
<sequence>MNLITGAAGHLGNVLARELVRRGEPVRVLVLPGEDTSSLDGLPVEKVEGNILIPASLEKAFQGVDTVFHMAALVSLLEEHAPILYRVNVEGTLNVLQAARSCGVRRIVYTSSIHALARPPHGVPIDETLPFDTQNPAGAYDRTKAMASEAVRQAACSDLDAVIVCPTGVIGPYDFRRSEMGEMFLDWISTPVNWLIPGAFDFVDVRDVAVGHILARDLGDRSETYILGGEQISIPRLYSLVKEAIGSRIRAITLPIDVAMALAVLAEKYYRLAHKRPRFTRYSIETLLSNSAINIEKARRRLSYQPRTLAESVRDTVAWWMENARKTRSTVRI</sequence>
<gene>
    <name evidence="2" type="ORF">DEQ80_02650</name>
</gene>
<dbReference type="InterPro" id="IPR001509">
    <property type="entry name" value="Epimerase_deHydtase"/>
</dbReference>
<dbReference type="InterPro" id="IPR036291">
    <property type="entry name" value="NAD(P)-bd_dom_sf"/>
</dbReference>
<feature type="domain" description="NAD-dependent epimerase/dehydratase" evidence="1">
    <location>
        <begin position="3"/>
        <end position="228"/>
    </location>
</feature>
<dbReference type="CDD" id="cd05228">
    <property type="entry name" value="AR_FR_like_1_SDR_e"/>
    <property type="match status" value="1"/>
</dbReference>
<accession>A0A3D1JDT5</accession>